<keyword evidence="6" id="KW-1185">Reference proteome</keyword>
<dbReference type="EMBL" id="BOQL01000066">
    <property type="protein sequence ID" value="GIM77225.1"/>
    <property type="molecule type" value="Genomic_DNA"/>
</dbReference>
<name>A0A919SRW5_9ACTN</name>
<feature type="binding site" evidence="3">
    <location>
        <position position="61"/>
    </location>
    <ligand>
        <name>Ca(2+)</name>
        <dbReference type="ChEBI" id="CHEBI:29108"/>
    </ligand>
</feature>
<accession>A0A919SRW5</accession>
<protein>
    <submittedName>
        <fullName evidence="5">Mn-containing catalase</fullName>
    </submittedName>
</protein>
<evidence type="ECO:0000256" key="3">
    <source>
        <dbReference type="PIRSR" id="PIRSR607760-2"/>
    </source>
</evidence>
<organism evidence="5 6">
    <name type="scientific">Actinoplanes auranticolor</name>
    <dbReference type="NCBI Taxonomy" id="47988"/>
    <lineage>
        <taxon>Bacteria</taxon>
        <taxon>Bacillati</taxon>
        <taxon>Actinomycetota</taxon>
        <taxon>Actinomycetes</taxon>
        <taxon>Micromonosporales</taxon>
        <taxon>Micromonosporaceae</taxon>
        <taxon>Actinoplanes</taxon>
    </lineage>
</organism>
<feature type="binding site" evidence="2">
    <location>
        <position position="66"/>
    </location>
    <ligand>
        <name>Mn(2+)</name>
        <dbReference type="ChEBI" id="CHEBI:29035"/>
        <label>2</label>
    </ligand>
</feature>
<evidence type="ECO:0000256" key="4">
    <source>
        <dbReference type="SAM" id="MobiDB-lite"/>
    </source>
</evidence>
<evidence type="ECO:0000256" key="2">
    <source>
        <dbReference type="PIRSR" id="PIRSR607760-1"/>
    </source>
</evidence>
<dbReference type="InterPro" id="IPR039377">
    <property type="entry name" value="Mn_catalase_dom"/>
</dbReference>
<reference evidence="5" key="1">
    <citation type="submission" date="2021-03" db="EMBL/GenBank/DDBJ databases">
        <title>Whole genome shotgun sequence of Actinoplanes auranticolor NBRC 12245.</title>
        <authorList>
            <person name="Komaki H."/>
            <person name="Tamura T."/>
        </authorList>
    </citation>
    <scope>NUCLEOTIDE SEQUENCE</scope>
    <source>
        <strain evidence="5">NBRC 12245</strain>
    </source>
</reference>
<comment type="similarity">
    <text evidence="1">Belongs to the manganese catalase family.</text>
</comment>
<evidence type="ECO:0000313" key="6">
    <source>
        <dbReference type="Proteomes" id="UP000681340"/>
    </source>
</evidence>
<dbReference type="GO" id="GO:0046872">
    <property type="term" value="F:metal ion binding"/>
    <property type="evidence" value="ECO:0007669"/>
    <property type="project" value="UniProtKB-KW"/>
</dbReference>
<dbReference type="RefSeq" id="WP_212993315.1">
    <property type="nucleotide sequence ID" value="NZ_BAABEA010000047.1"/>
</dbReference>
<dbReference type="InterPro" id="IPR012347">
    <property type="entry name" value="Ferritin-like"/>
</dbReference>
<feature type="binding site" evidence="2">
    <location>
        <position position="145"/>
    </location>
    <ligand>
        <name>Mn(2+)</name>
        <dbReference type="ChEBI" id="CHEBI:29035"/>
        <label>1</label>
    </ligand>
</feature>
<proteinExistence type="inferred from homology"/>
<keyword evidence="2" id="KW-0479">Metal-binding</keyword>
<dbReference type="AlphaFoldDB" id="A0A919SRW5"/>
<dbReference type="Proteomes" id="UP000681340">
    <property type="component" value="Unassembled WGS sequence"/>
</dbReference>
<dbReference type="CDD" id="cd01051">
    <property type="entry name" value="Mn_catalase"/>
    <property type="match status" value="1"/>
</dbReference>
<dbReference type="InterPro" id="IPR007760">
    <property type="entry name" value="Mn_catalase"/>
</dbReference>
<feature type="binding site" evidence="3">
    <location>
        <position position="57"/>
    </location>
    <ligand>
        <name>Ca(2+)</name>
        <dbReference type="ChEBI" id="CHEBI:29108"/>
    </ligand>
</feature>
<comment type="cofactor">
    <cofactor evidence="2">
        <name>Mn(2+)</name>
        <dbReference type="ChEBI" id="CHEBI:29035"/>
    </cofactor>
    <text evidence="2">Binds 2 manganese ions per subunit.</text>
</comment>
<feature type="binding site" evidence="3">
    <location>
        <position position="220"/>
    </location>
    <ligand>
        <name>Ca(2+)</name>
        <dbReference type="ChEBI" id="CHEBI:29108"/>
    </ligand>
</feature>
<comment type="caution">
    <text evidence="5">The sequence shown here is derived from an EMBL/GenBank/DDBJ whole genome shotgun (WGS) entry which is preliminary data.</text>
</comment>
<keyword evidence="2" id="KW-0464">Manganese</keyword>
<feature type="region of interest" description="Disordered" evidence="4">
    <location>
        <begin position="230"/>
        <end position="259"/>
    </location>
</feature>
<feature type="binding site" evidence="2">
    <location>
        <position position="69"/>
    </location>
    <ligand>
        <name>Mn(2+)</name>
        <dbReference type="ChEBI" id="CHEBI:29035"/>
        <label>1</label>
    </ligand>
</feature>
<feature type="binding site" evidence="2">
    <location>
        <position position="178"/>
    </location>
    <ligand>
        <name>Mn(2+)</name>
        <dbReference type="ChEBI" id="CHEBI:29035"/>
        <label>1</label>
    </ligand>
</feature>
<dbReference type="InterPro" id="IPR009078">
    <property type="entry name" value="Ferritin-like_SF"/>
</dbReference>
<dbReference type="Gene3D" id="1.20.1260.10">
    <property type="match status" value="1"/>
</dbReference>
<keyword evidence="3" id="KW-0106">Calcium</keyword>
<gene>
    <name evidence="5" type="ORF">Aau02nite_74870</name>
</gene>
<dbReference type="SUPFAM" id="SSF47240">
    <property type="entry name" value="Ferritin-like"/>
    <property type="match status" value="1"/>
</dbReference>
<feature type="binding site" evidence="3">
    <location>
        <position position="222"/>
    </location>
    <ligand>
        <name>Ca(2+)</name>
        <dbReference type="ChEBI" id="CHEBI:29108"/>
    </ligand>
</feature>
<dbReference type="Pfam" id="PF05067">
    <property type="entry name" value="Mn_catalase"/>
    <property type="match status" value="1"/>
</dbReference>
<evidence type="ECO:0000256" key="1">
    <source>
        <dbReference type="ARBA" id="ARBA00007644"/>
    </source>
</evidence>
<comment type="cofactor">
    <cofactor evidence="3">
        <name>Ca(2+)</name>
        <dbReference type="ChEBI" id="CHEBI:29108"/>
    </cofactor>
    <text evidence="3">Binds 1 Ca(2+) ion per subunit.</text>
</comment>
<evidence type="ECO:0000313" key="5">
    <source>
        <dbReference type="EMBL" id="GIM77225.1"/>
    </source>
</evidence>
<sequence>MFNHVKQLRFEARPDGPDAAFARRLQDALGGRWGALTVANQYLMQGWTCRLPGKYRDLLLDMGTEELAHVEMLSTMITRLLQDAPLTANENEDNPAQCAEIYSAHLVQAGAGPLLADSNGVPWSGSYVTASGSLLADFHLNVSAEAQSRLRLARLFHMTGDPGVKQMLRYLLARDTMHQKVWLAAIQELRDDGIEHMPVPEAFPDAVPDDAYARTYLSFSDGEDAAAGGWADGVPYESSPAPEGQSPVLPPADPRLYCS</sequence>